<evidence type="ECO:0000256" key="4">
    <source>
        <dbReference type="ARBA" id="ARBA00023288"/>
    </source>
</evidence>
<dbReference type="Gene3D" id="3.30.70.100">
    <property type="match status" value="1"/>
</dbReference>
<comment type="similarity">
    <text evidence="6">Belongs to the HIPP family.</text>
</comment>
<dbReference type="PANTHER" id="PTHR45811:SF66">
    <property type="entry name" value="HEAVY METAL-ASSOCIATED DOMAIN, HMA, HEAVY METAL-ASSOCIATED DOMAIN SUPERFAMILY"/>
    <property type="match status" value="1"/>
</dbReference>
<proteinExistence type="inferred from homology"/>
<comment type="caution">
    <text evidence="9">The sequence shown here is derived from an EMBL/GenBank/DDBJ whole genome shotgun (WGS) entry which is preliminary data.</text>
</comment>
<dbReference type="PANTHER" id="PTHR45811">
    <property type="entry name" value="COPPER TRANSPORT PROTEIN FAMILY-RELATED"/>
    <property type="match status" value="1"/>
</dbReference>
<keyword evidence="3" id="KW-0479">Metal-binding</keyword>
<feature type="domain" description="HMA" evidence="8">
    <location>
        <begin position="4"/>
        <end position="70"/>
    </location>
</feature>
<evidence type="ECO:0000256" key="7">
    <source>
        <dbReference type="SAM" id="MobiDB-lite"/>
    </source>
</evidence>
<keyword evidence="5" id="KW-0636">Prenylation</keyword>
<evidence type="ECO:0000256" key="1">
    <source>
        <dbReference type="ARBA" id="ARBA00004170"/>
    </source>
</evidence>
<feature type="compositionally biased region" description="Basic and acidic residues" evidence="7">
    <location>
        <begin position="73"/>
        <end position="101"/>
    </location>
</feature>
<protein>
    <submittedName>
        <fullName evidence="9">Heavy metal-associated domain, HMA, heavy metal-associated domain superfamily</fullName>
    </submittedName>
</protein>
<evidence type="ECO:0000313" key="10">
    <source>
        <dbReference type="Proteomes" id="UP000215914"/>
    </source>
</evidence>
<keyword evidence="2" id="KW-0488">Methylation</keyword>
<keyword evidence="10" id="KW-1185">Reference proteome</keyword>
<evidence type="ECO:0000256" key="3">
    <source>
        <dbReference type="ARBA" id="ARBA00022723"/>
    </source>
</evidence>
<comment type="subcellular location">
    <subcellularLocation>
        <location evidence="1">Membrane</location>
        <topology evidence="1">Peripheral membrane protein</topology>
    </subcellularLocation>
</comment>
<reference evidence="9" key="1">
    <citation type="journal article" date="2017" name="Nature">
        <title>The sunflower genome provides insights into oil metabolism, flowering and Asterid evolution.</title>
        <authorList>
            <person name="Badouin H."/>
            <person name="Gouzy J."/>
            <person name="Grassa C.J."/>
            <person name="Murat F."/>
            <person name="Staton S.E."/>
            <person name="Cottret L."/>
            <person name="Lelandais-Briere C."/>
            <person name="Owens G.L."/>
            <person name="Carrere S."/>
            <person name="Mayjonade B."/>
            <person name="Legrand L."/>
            <person name="Gill N."/>
            <person name="Kane N.C."/>
            <person name="Bowers J.E."/>
            <person name="Hubner S."/>
            <person name="Bellec A."/>
            <person name="Berard A."/>
            <person name="Berges H."/>
            <person name="Blanchet N."/>
            <person name="Boniface M.C."/>
            <person name="Brunel D."/>
            <person name="Catrice O."/>
            <person name="Chaidir N."/>
            <person name="Claudel C."/>
            <person name="Donnadieu C."/>
            <person name="Faraut T."/>
            <person name="Fievet G."/>
            <person name="Helmstetter N."/>
            <person name="King M."/>
            <person name="Knapp S.J."/>
            <person name="Lai Z."/>
            <person name="Le Paslier M.C."/>
            <person name="Lippi Y."/>
            <person name="Lorenzon L."/>
            <person name="Mandel J.R."/>
            <person name="Marage G."/>
            <person name="Marchand G."/>
            <person name="Marquand E."/>
            <person name="Bret-Mestries E."/>
            <person name="Morien E."/>
            <person name="Nambeesan S."/>
            <person name="Nguyen T."/>
            <person name="Pegot-Espagnet P."/>
            <person name="Pouilly N."/>
            <person name="Raftis F."/>
            <person name="Sallet E."/>
            <person name="Schiex T."/>
            <person name="Thomas J."/>
            <person name="Vandecasteele C."/>
            <person name="Vares D."/>
            <person name="Vear F."/>
            <person name="Vautrin S."/>
            <person name="Crespi M."/>
            <person name="Mangin B."/>
            <person name="Burke J.M."/>
            <person name="Salse J."/>
            <person name="Munos S."/>
            <person name="Vincourt P."/>
            <person name="Rieseberg L.H."/>
            <person name="Langlade N.B."/>
        </authorList>
    </citation>
    <scope>NUCLEOTIDE SEQUENCE</scope>
    <source>
        <tissue evidence="9">Leaves</tissue>
    </source>
</reference>
<dbReference type="EMBL" id="MNCJ02000317">
    <property type="protein sequence ID" value="KAF5819019.1"/>
    <property type="molecule type" value="Genomic_DNA"/>
</dbReference>
<evidence type="ECO:0000313" key="9">
    <source>
        <dbReference type="EMBL" id="KAF5819019.1"/>
    </source>
</evidence>
<accession>A0A9K3P019</accession>
<feature type="region of interest" description="Disordered" evidence="7">
    <location>
        <begin position="70"/>
        <end position="101"/>
    </location>
</feature>
<gene>
    <name evidence="9" type="ORF">HanXRQr2_Chr02g0072871</name>
</gene>
<organism evidence="9 10">
    <name type="scientific">Helianthus annuus</name>
    <name type="common">Common sunflower</name>
    <dbReference type="NCBI Taxonomy" id="4232"/>
    <lineage>
        <taxon>Eukaryota</taxon>
        <taxon>Viridiplantae</taxon>
        <taxon>Streptophyta</taxon>
        <taxon>Embryophyta</taxon>
        <taxon>Tracheophyta</taxon>
        <taxon>Spermatophyta</taxon>
        <taxon>Magnoliopsida</taxon>
        <taxon>eudicotyledons</taxon>
        <taxon>Gunneridae</taxon>
        <taxon>Pentapetalae</taxon>
        <taxon>asterids</taxon>
        <taxon>campanulids</taxon>
        <taxon>Asterales</taxon>
        <taxon>Asteraceae</taxon>
        <taxon>Asteroideae</taxon>
        <taxon>Heliantheae alliance</taxon>
        <taxon>Heliantheae</taxon>
        <taxon>Helianthus</taxon>
    </lineage>
</organism>
<dbReference type="PROSITE" id="PS50846">
    <property type="entry name" value="HMA_2"/>
    <property type="match status" value="1"/>
</dbReference>
<dbReference type="Pfam" id="PF00403">
    <property type="entry name" value="HMA"/>
    <property type="match status" value="1"/>
</dbReference>
<evidence type="ECO:0000259" key="8">
    <source>
        <dbReference type="PROSITE" id="PS50846"/>
    </source>
</evidence>
<evidence type="ECO:0000256" key="6">
    <source>
        <dbReference type="ARBA" id="ARBA00024045"/>
    </source>
</evidence>
<dbReference type="AlphaFoldDB" id="A0A9K3P019"/>
<evidence type="ECO:0000256" key="5">
    <source>
        <dbReference type="ARBA" id="ARBA00023289"/>
    </source>
</evidence>
<dbReference type="Gramene" id="mRNA:HanXRQr2_Chr02g0072871">
    <property type="protein sequence ID" value="mRNA:HanXRQr2_Chr02g0072871"/>
    <property type="gene ID" value="HanXRQr2_Chr02g0072871"/>
</dbReference>
<dbReference type="OrthoDB" id="1799041at2759"/>
<dbReference type="GO" id="GO:0009626">
    <property type="term" value="P:plant-type hypersensitive response"/>
    <property type="evidence" value="ECO:0007669"/>
    <property type="project" value="UniProtKB-KW"/>
</dbReference>
<dbReference type="GO" id="GO:0016020">
    <property type="term" value="C:membrane"/>
    <property type="evidence" value="ECO:0007669"/>
    <property type="project" value="UniProtKB-SubCell"/>
</dbReference>
<dbReference type="GO" id="GO:0046872">
    <property type="term" value="F:metal ion binding"/>
    <property type="evidence" value="ECO:0007669"/>
    <property type="project" value="UniProtKB-KW"/>
</dbReference>
<evidence type="ECO:0000256" key="2">
    <source>
        <dbReference type="ARBA" id="ARBA00022481"/>
    </source>
</evidence>
<dbReference type="InterPro" id="IPR051863">
    <property type="entry name" value="HIPP"/>
</dbReference>
<reference evidence="9" key="2">
    <citation type="submission" date="2020-06" db="EMBL/GenBank/DDBJ databases">
        <title>Helianthus annuus Genome sequencing and assembly Release 2.</title>
        <authorList>
            <person name="Gouzy J."/>
            <person name="Langlade N."/>
            <person name="Munos S."/>
        </authorList>
    </citation>
    <scope>NUCLEOTIDE SEQUENCE</scope>
    <source>
        <tissue evidence="9">Leaves</tissue>
    </source>
</reference>
<sequence>MPESKKVVIKLDVHDDDDKRKVLKAVSGLSGIESLAMDMKEQKLTVIGDVDPVDIVGKLKKWHTNILTVGPAKEPDKKAEPEKKEKKDDKTEEEKKKEKEQQERLEAFRKYMEATCGGYNPYQYPYSYPTQRICLHPVEDDPTGCVIC</sequence>
<name>A0A9K3P019_HELAN</name>
<dbReference type="InterPro" id="IPR036163">
    <property type="entry name" value="HMA_dom_sf"/>
</dbReference>
<dbReference type="InterPro" id="IPR006121">
    <property type="entry name" value="HMA_dom"/>
</dbReference>
<dbReference type="Proteomes" id="UP000215914">
    <property type="component" value="Unassembled WGS sequence"/>
</dbReference>
<keyword evidence="4" id="KW-0449">Lipoprotein</keyword>
<dbReference type="SUPFAM" id="SSF55008">
    <property type="entry name" value="HMA, heavy metal-associated domain"/>
    <property type="match status" value="1"/>
</dbReference>